<evidence type="ECO:0000313" key="2">
    <source>
        <dbReference type="EMBL" id="KUF19860.1"/>
    </source>
</evidence>
<proteinExistence type="predicted"/>
<dbReference type="STRING" id="1765722.AT728_05930"/>
<keyword evidence="1" id="KW-0812">Transmembrane</keyword>
<keyword evidence="1" id="KW-1133">Transmembrane helix</keyword>
<evidence type="ECO:0008006" key="4">
    <source>
        <dbReference type="Google" id="ProtNLM"/>
    </source>
</evidence>
<dbReference type="OrthoDB" id="3579673at2"/>
<keyword evidence="3" id="KW-1185">Reference proteome</keyword>
<dbReference type="EMBL" id="LOCL01000026">
    <property type="protein sequence ID" value="KUF19860.1"/>
    <property type="molecule type" value="Genomic_DNA"/>
</dbReference>
<protein>
    <recommendedName>
        <fullName evidence="4">ABC transporter permease</fullName>
    </recommendedName>
</protein>
<sequence length="330" mass="34811">MTTTSLTPPAARAPRARLLRGTHWTVVRLHRATLWTAFALVVLAAAVTGYLRLAFDGRPGFVERVGLSDAHDLLYTYLDRGTTALLFLPLAVAVFSAGPVVARELESGVHKFAWTQGHTPARWLSARLTLTAAVAVAAGLAVLGGFRIGGSGLVHADGALRWPDSAVYTASGPVVVAYCLLGAAVGALAGLLLRRTLLAMTAAATATGAVLWILTLVRWDLFPARTRTDSSAAARDAWVPGGIPDDAYVTDQGVINSAGQRFSPGQCPTWDGPAPGGSSCPADTGVAQAYADYHPRSHFWYVQLIETGIVLALAAAATYGAFWILRRRTP</sequence>
<feature type="transmembrane region" description="Helical" evidence="1">
    <location>
        <begin position="123"/>
        <end position="146"/>
    </location>
</feature>
<comment type="caution">
    <text evidence="2">The sequence shown here is derived from an EMBL/GenBank/DDBJ whole genome shotgun (WGS) entry which is preliminary data.</text>
</comment>
<feature type="transmembrane region" description="Helical" evidence="1">
    <location>
        <begin position="166"/>
        <end position="190"/>
    </location>
</feature>
<evidence type="ECO:0000313" key="3">
    <source>
        <dbReference type="Proteomes" id="UP000054804"/>
    </source>
</evidence>
<accession>A0A0W7XB31</accession>
<gene>
    <name evidence="2" type="ORF">AT728_05930</name>
</gene>
<dbReference type="AlphaFoldDB" id="A0A0W7XB31"/>
<dbReference type="Proteomes" id="UP000054804">
    <property type="component" value="Unassembled WGS sequence"/>
</dbReference>
<evidence type="ECO:0000256" key="1">
    <source>
        <dbReference type="SAM" id="Phobius"/>
    </source>
</evidence>
<keyword evidence="1" id="KW-0472">Membrane</keyword>
<reference evidence="2 3" key="1">
    <citation type="submission" date="2015-12" db="EMBL/GenBank/DDBJ databases">
        <title>Draft genome sequence of Streptomyces silvensis ATCC 53525, a producer of novel hormone antagonists.</title>
        <authorList>
            <person name="Johnston C.W."/>
            <person name="Li Y."/>
            <person name="Magarvey N.A."/>
        </authorList>
    </citation>
    <scope>NUCLEOTIDE SEQUENCE [LARGE SCALE GENOMIC DNA]</scope>
    <source>
        <strain evidence="2 3">ATCC 53525</strain>
    </source>
</reference>
<feature type="transmembrane region" description="Helical" evidence="1">
    <location>
        <begin position="32"/>
        <end position="51"/>
    </location>
</feature>
<organism evidence="2 3">
    <name type="scientific">Streptomyces silvensis</name>
    <dbReference type="NCBI Taxonomy" id="1765722"/>
    <lineage>
        <taxon>Bacteria</taxon>
        <taxon>Bacillati</taxon>
        <taxon>Actinomycetota</taxon>
        <taxon>Actinomycetes</taxon>
        <taxon>Kitasatosporales</taxon>
        <taxon>Streptomycetaceae</taxon>
        <taxon>Streptomyces</taxon>
    </lineage>
</organism>
<dbReference type="RefSeq" id="WP_058846355.1">
    <property type="nucleotide sequence ID" value="NZ_LOCL01000026.1"/>
</dbReference>
<feature type="transmembrane region" description="Helical" evidence="1">
    <location>
        <begin position="84"/>
        <end position="102"/>
    </location>
</feature>
<feature type="transmembrane region" description="Helical" evidence="1">
    <location>
        <begin position="300"/>
        <end position="325"/>
    </location>
</feature>
<feature type="transmembrane region" description="Helical" evidence="1">
    <location>
        <begin position="197"/>
        <end position="217"/>
    </location>
</feature>
<name>A0A0W7XB31_9ACTN</name>